<dbReference type="Proteomes" id="UP001232725">
    <property type="component" value="Unassembled WGS sequence"/>
</dbReference>
<evidence type="ECO:0000256" key="2">
    <source>
        <dbReference type="ARBA" id="ARBA00022679"/>
    </source>
</evidence>
<dbReference type="InterPro" id="IPR017583">
    <property type="entry name" value="Tagatose/fructose_Pkinase"/>
</dbReference>
<name>A0ABT9IRT8_9MICC</name>
<organism evidence="8 9">
    <name type="scientific">Arthrobacter horti</name>
    <dbReference type="NCBI Taxonomy" id="3068273"/>
    <lineage>
        <taxon>Bacteria</taxon>
        <taxon>Bacillati</taxon>
        <taxon>Actinomycetota</taxon>
        <taxon>Actinomycetes</taxon>
        <taxon>Micrococcales</taxon>
        <taxon>Micrococcaceae</taxon>
        <taxon>Arthrobacter</taxon>
    </lineage>
</organism>
<accession>A0ABT9IRT8</accession>
<dbReference type="PROSITE" id="PS00583">
    <property type="entry name" value="PFKB_KINASES_1"/>
    <property type="match status" value="1"/>
</dbReference>
<evidence type="ECO:0000256" key="3">
    <source>
        <dbReference type="ARBA" id="ARBA00022741"/>
    </source>
</evidence>
<keyword evidence="3" id="KW-0547">Nucleotide-binding</keyword>
<dbReference type="InterPro" id="IPR011611">
    <property type="entry name" value="PfkB_dom"/>
</dbReference>
<dbReference type="PANTHER" id="PTHR46566:SF5">
    <property type="entry name" value="1-PHOSPHOFRUCTOKINASE"/>
    <property type="match status" value="1"/>
</dbReference>
<evidence type="ECO:0000256" key="1">
    <source>
        <dbReference type="ARBA" id="ARBA00010688"/>
    </source>
</evidence>
<dbReference type="PANTHER" id="PTHR46566">
    <property type="entry name" value="1-PHOSPHOFRUCTOKINASE-RELATED"/>
    <property type="match status" value="1"/>
</dbReference>
<evidence type="ECO:0000256" key="6">
    <source>
        <dbReference type="PIRNR" id="PIRNR000535"/>
    </source>
</evidence>
<evidence type="ECO:0000313" key="8">
    <source>
        <dbReference type="EMBL" id="MDP5228295.1"/>
    </source>
</evidence>
<dbReference type="EC" id="2.7.1.-" evidence="8"/>
<evidence type="ECO:0000256" key="4">
    <source>
        <dbReference type="ARBA" id="ARBA00022777"/>
    </source>
</evidence>
<sequence length="319" mass="32974">MSAAAHDGSRIVTVTPNPALDTSYTVPRIEHGASHRVAPPLIRAGGKGLNVARVVHQQGRRALAIAPVGGNTGEAFRAELESSGVPSRLVPVQAETRRSMAFVEETLGDTTIFNEAGHALQPGDWQRLAAAVVDGLQDAAVLVGSGSLPPGAPADFYPALVTLAHQHGVPAVIDTSGPGILAAARAGADVLKPNHVELREAFGGLELDDAVRELLRLGARTVVVSSGSAGMRLFSADHPRHSWAARLAEPLHGNPTGAGDAAVAALATALAEGVDEPEDVLRRAASWSAAAVLMPGAGEISERHTELEQMLIVTLEETA</sequence>
<dbReference type="InterPro" id="IPR029056">
    <property type="entry name" value="Ribokinase-like"/>
</dbReference>
<dbReference type="Gene3D" id="3.40.1190.20">
    <property type="match status" value="1"/>
</dbReference>
<reference evidence="8 9" key="1">
    <citation type="submission" date="2023-08" db="EMBL/GenBank/DDBJ databases">
        <title>Arthrobacter horti sp. nov., isolated from forest soil.</title>
        <authorList>
            <person name="Park M."/>
        </authorList>
    </citation>
    <scope>NUCLEOTIDE SEQUENCE [LARGE SCALE GENOMIC DNA]</scope>
    <source>
        <strain evidence="8 9">YJM1</strain>
    </source>
</reference>
<feature type="domain" description="Carbohydrate kinase PfkB" evidence="7">
    <location>
        <begin position="32"/>
        <end position="299"/>
    </location>
</feature>
<keyword evidence="9" id="KW-1185">Reference proteome</keyword>
<keyword evidence="2 6" id="KW-0808">Transferase</keyword>
<dbReference type="GO" id="GO:0016301">
    <property type="term" value="F:kinase activity"/>
    <property type="evidence" value="ECO:0007669"/>
    <property type="project" value="UniProtKB-KW"/>
</dbReference>
<keyword evidence="5" id="KW-0067">ATP-binding</keyword>
<evidence type="ECO:0000259" key="7">
    <source>
        <dbReference type="Pfam" id="PF00294"/>
    </source>
</evidence>
<dbReference type="NCBIfam" id="TIGR03168">
    <property type="entry name" value="1-PFK"/>
    <property type="match status" value="1"/>
</dbReference>
<dbReference type="EMBL" id="JAVALS010000012">
    <property type="protein sequence ID" value="MDP5228295.1"/>
    <property type="molecule type" value="Genomic_DNA"/>
</dbReference>
<protein>
    <submittedName>
        <fullName evidence="8">Hexose kinase</fullName>
        <ecNumber evidence="8">2.7.1.-</ecNumber>
    </submittedName>
</protein>
<dbReference type="Pfam" id="PF00294">
    <property type="entry name" value="PfkB"/>
    <property type="match status" value="1"/>
</dbReference>
<comment type="similarity">
    <text evidence="1">Belongs to the carbohydrate kinase PfkB family.</text>
</comment>
<gene>
    <name evidence="8" type="ORF">Q9R02_14115</name>
</gene>
<comment type="caution">
    <text evidence="8">The sequence shown here is derived from an EMBL/GenBank/DDBJ whole genome shotgun (WGS) entry which is preliminary data.</text>
</comment>
<evidence type="ECO:0000256" key="5">
    <source>
        <dbReference type="ARBA" id="ARBA00022840"/>
    </source>
</evidence>
<dbReference type="PROSITE" id="PS00584">
    <property type="entry name" value="PFKB_KINASES_2"/>
    <property type="match status" value="1"/>
</dbReference>
<dbReference type="PIRSF" id="PIRSF000535">
    <property type="entry name" value="1PFK/6PFK/LacC"/>
    <property type="match status" value="1"/>
</dbReference>
<proteinExistence type="inferred from homology"/>
<evidence type="ECO:0000313" key="9">
    <source>
        <dbReference type="Proteomes" id="UP001232725"/>
    </source>
</evidence>
<keyword evidence="4 8" id="KW-0418">Kinase</keyword>
<dbReference type="SUPFAM" id="SSF53613">
    <property type="entry name" value="Ribokinase-like"/>
    <property type="match status" value="1"/>
</dbReference>
<dbReference type="RefSeq" id="WP_305997337.1">
    <property type="nucleotide sequence ID" value="NZ_JAVALS010000012.1"/>
</dbReference>
<dbReference type="InterPro" id="IPR002173">
    <property type="entry name" value="Carboh/pur_kinase_PfkB_CS"/>
</dbReference>